<evidence type="ECO:0000313" key="1">
    <source>
        <dbReference type="EMBL" id="GAH43870.1"/>
    </source>
</evidence>
<sequence length="468" mass="54047">QTVTLREFFENDQLPDMVALRHDVDHDLDVALEMAYWEAQRGVRSTYYVLHTADYWKEPQFSDKCLQLQDYGHEVGLHLNMLTEWMRGCTEAPAEELGRLLAPLRDAGVKIVGVSPHGDRLCYDRQFINSWCFSELRPEHPAVAESGLSAEGIPAESEQYAIAYPESGQLVRPDGKTFDLWSVSMNEIGIAYDAVHVRMDSYYTDTGGGWNRSPDPRQRDLGSGRHQVLMHPVHWREPQRAVFFLSTARSGSKWLVNLLDKATPLTARHEFTLNHRFADGRLREEKRTGPGLIELLENKPEAVSLLGEACAWTRGLKGDYAEANVYLEMFLPELEEVFPDALPVHLHRDPRDVVRSIMNRDWYDTPEDSRHPVMDVEGFDGLSQFEKVCWYVRRTNEKLSDWCERRVSFERMVADRVYLAEVLGSLNIPIFERLARAEFDKKINVNYDYTFPEYARWSAGQKATFHEI</sequence>
<gene>
    <name evidence="1" type="ORF">S03H2_11747</name>
</gene>
<comment type="caution">
    <text evidence="1">The sequence shown here is derived from an EMBL/GenBank/DDBJ whole genome shotgun (WGS) entry which is preliminary data.</text>
</comment>
<reference evidence="1" key="1">
    <citation type="journal article" date="2014" name="Front. Microbiol.">
        <title>High frequency of phylogenetically diverse reductive dehalogenase-homologous genes in deep subseafloor sedimentary metagenomes.</title>
        <authorList>
            <person name="Kawai M."/>
            <person name="Futagami T."/>
            <person name="Toyoda A."/>
            <person name="Takaki Y."/>
            <person name="Nishi S."/>
            <person name="Hori S."/>
            <person name="Arai W."/>
            <person name="Tsubouchi T."/>
            <person name="Morono Y."/>
            <person name="Uchiyama I."/>
            <person name="Ito T."/>
            <person name="Fujiyama A."/>
            <person name="Inagaki F."/>
            <person name="Takami H."/>
        </authorList>
    </citation>
    <scope>NUCLEOTIDE SEQUENCE</scope>
    <source>
        <strain evidence="1">Expedition CK06-06</strain>
    </source>
</reference>
<dbReference type="EMBL" id="BARU01005984">
    <property type="protein sequence ID" value="GAH43870.1"/>
    <property type="molecule type" value="Genomic_DNA"/>
</dbReference>
<feature type="non-terminal residue" evidence="1">
    <location>
        <position position="1"/>
    </location>
</feature>
<name>X1GGC1_9ZZZZ</name>
<dbReference type="InterPro" id="IPR027417">
    <property type="entry name" value="P-loop_NTPase"/>
</dbReference>
<proteinExistence type="predicted"/>
<dbReference type="AlphaFoldDB" id="X1GGC1"/>
<accession>X1GGC1</accession>
<protein>
    <recommendedName>
        <fullName evidence="2">Sulfotransferase domain-containing protein</fullName>
    </recommendedName>
</protein>
<evidence type="ECO:0008006" key="2">
    <source>
        <dbReference type="Google" id="ProtNLM"/>
    </source>
</evidence>
<organism evidence="1">
    <name type="scientific">marine sediment metagenome</name>
    <dbReference type="NCBI Taxonomy" id="412755"/>
    <lineage>
        <taxon>unclassified sequences</taxon>
        <taxon>metagenomes</taxon>
        <taxon>ecological metagenomes</taxon>
    </lineage>
</organism>
<dbReference type="SUPFAM" id="SSF52540">
    <property type="entry name" value="P-loop containing nucleoside triphosphate hydrolases"/>
    <property type="match status" value="1"/>
</dbReference>
<feature type="non-terminal residue" evidence="1">
    <location>
        <position position="468"/>
    </location>
</feature>
<dbReference type="Pfam" id="PF13469">
    <property type="entry name" value="Sulfotransfer_3"/>
    <property type="match status" value="1"/>
</dbReference>
<dbReference type="Gene3D" id="3.40.50.300">
    <property type="entry name" value="P-loop containing nucleotide triphosphate hydrolases"/>
    <property type="match status" value="1"/>
</dbReference>